<comment type="caution">
    <text evidence="1">The sequence shown here is derived from an EMBL/GenBank/DDBJ whole genome shotgun (WGS) entry which is preliminary data.</text>
</comment>
<dbReference type="Proteomes" id="UP001500416">
    <property type="component" value="Unassembled WGS sequence"/>
</dbReference>
<protein>
    <submittedName>
        <fullName evidence="1">Uncharacterized protein</fullName>
    </submittedName>
</protein>
<accession>A0ABN0TKA4</accession>
<name>A0ABN0TKA4_9PSEU</name>
<organism evidence="1 2">
    <name type="scientific">Saccharothrix mutabilis subsp. mutabilis</name>
    <dbReference type="NCBI Taxonomy" id="66855"/>
    <lineage>
        <taxon>Bacteria</taxon>
        <taxon>Bacillati</taxon>
        <taxon>Actinomycetota</taxon>
        <taxon>Actinomycetes</taxon>
        <taxon>Pseudonocardiales</taxon>
        <taxon>Pseudonocardiaceae</taxon>
        <taxon>Saccharothrix</taxon>
    </lineage>
</organism>
<dbReference type="RefSeq" id="WP_343933656.1">
    <property type="nucleotide sequence ID" value="NZ_BAAABU010000004.1"/>
</dbReference>
<dbReference type="EMBL" id="BAAABU010000004">
    <property type="protein sequence ID" value="GAA0223726.1"/>
    <property type="molecule type" value="Genomic_DNA"/>
</dbReference>
<keyword evidence="2" id="KW-1185">Reference proteome</keyword>
<sequence length="151" mass="17291">MSADECVHELPAGMCHLCKAPPPGVLKQGWRTKGGRAYHNDRECDFLRKGHRYAERRGNDVHDAVPVRWAEADPGELQPCEHCCTPEWLRRHDRAPAGKPCLVRVGDAWVPGTLVWEPRARPDGLWWASVTHRAHGREVTETRNQHDLRKR</sequence>
<reference evidence="1 2" key="1">
    <citation type="journal article" date="2019" name="Int. J. Syst. Evol. Microbiol.">
        <title>The Global Catalogue of Microorganisms (GCM) 10K type strain sequencing project: providing services to taxonomists for standard genome sequencing and annotation.</title>
        <authorList>
            <consortium name="The Broad Institute Genomics Platform"/>
            <consortium name="The Broad Institute Genome Sequencing Center for Infectious Disease"/>
            <person name="Wu L."/>
            <person name="Ma J."/>
        </authorList>
    </citation>
    <scope>NUCLEOTIDE SEQUENCE [LARGE SCALE GENOMIC DNA]</scope>
    <source>
        <strain evidence="1 2">JCM 3380</strain>
    </source>
</reference>
<proteinExistence type="predicted"/>
<evidence type="ECO:0000313" key="1">
    <source>
        <dbReference type="EMBL" id="GAA0223726.1"/>
    </source>
</evidence>
<gene>
    <name evidence="1" type="ORF">GCM10010492_22270</name>
</gene>
<evidence type="ECO:0000313" key="2">
    <source>
        <dbReference type="Proteomes" id="UP001500416"/>
    </source>
</evidence>